<evidence type="ECO:0000313" key="1">
    <source>
        <dbReference type="EMBL" id="GIM90806.1"/>
    </source>
</evidence>
<dbReference type="InterPro" id="IPR007061">
    <property type="entry name" value="MST-like"/>
</dbReference>
<dbReference type="EMBL" id="BOQN01000038">
    <property type="protein sequence ID" value="GIM90806.1"/>
    <property type="molecule type" value="Genomic_DNA"/>
</dbReference>
<evidence type="ECO:0008006" key="3">
    <source>
        <dbReference type="Google" id="ProtNLM"/>
    </source>
</evidence>
<dbReference type="InterPro" id="IPR034660">
    <property type="entry name" value="DinB/YfiT-like"/>
</dbReference>
<sequence length="200" mass="22650">MLVGMTSFDPKADLRQYLDEARHALVWKLDGLSEYDVRRPLTPTGTNLLGLVKHVSGVEAGYLGDTFGRPFGEPMPWMDAGAEPNADMWATADESRDEIIDRYRRVWQHSDTTIATLGLDATGRVPWWRPESQVVSLHRILVHVIAETHRHAGHADIVRELADGAAGVRQSNSNLPSEDEAWWSDYHRRLEDAARLFLKR</sequence>
<dbReference type="Proteomes" id="UP000677082">
    <property type="component" value="Unassembled WGS sequence"/>
</dbReference>
<organism evidence="1 2">
    <name type="scientific">Paractinoplanes toevensis</name>
    <dbReference type="NCBI Taxonomy" id="571911"/>
    <lineage>
        <taxon>Bacteria</taxon>
        <taxon>Bacillati</taxon>
        <taxon>Actinomycetota</taxon>
        <taxon>Actinomycetes</taxon>
        <taxon>Micromonosporales</taxon>
        <taxon>Micromonosporaceae</taxon>
        <taxon>Paractinoplanes</taxon>
    </lineage>
</organism>
<dbReference type="AlphaFoldDB" id="A0A919TAZ6"/>
<evidence type="ECO:0000313" key="2">
    <source>
        <dbReference type="Proteomes" id="UP000677082"/>
    </source>
</evidence>
<accession>A0A919TAZ6</accession>
<protein>
    <recommendedName>
        <fullName evidence="3">DinB family protein</fullName>
    </recommendedName>
</protein>
<gene>
    <name evidence="1" type="ORF">Ato02nite_025990</name>
</gene>
<reference evidence="1 2" key="1">
    <citation type="submission" date="2021-03" db="EMBL/GenBank/DDBJ databases">
        <title>Whole genome shotgun sequence of Actinoplanes toevensis NBRC 105298.</title>
        <authorList>
            <person name="Komaki H."/>
            <person name="Tamura T."/>
        </authorList>
    </citation>
    <scope>NUCLEOTIDE SEQUENCE [LARGE SCALE GENOMIC DNA]</scope>
    <source>
        <strain evidence="1 2">NBRC 105298</strain>
    </source>
</reference>
<comment type="caution">
    <text evidence="1">The sequence shown here is derived from an EMBL/GenBank/DDBJ whole genome shotgun (WGS) entry which is preliminary data.</text>
</comment>
<proteinExistence type="predicted"/>
<dbReference type="SUPFAM" id="SSF109854">
    <property type="entry name" value="DinB/YfiT-like putative metalloenzymes"/>
    <property type="match status" value="1"/>
</dbReference>
<name>A0A919TAZ6_9ACTN</name>
<keyword evidence="2" id="KW-1185">Reference proteome</keyword>
<dbReference type="Pfam" id="PF04978">
    <property type="entry name" value="MST"/>
    <property type="match status" value="1"/>
</dbReference>
<dbReference type="Gene3D" id="1.20.120.450">
    <property type="entry name" value="dinb family like domain"/>
    <property type="match status" value="1"/>
</dbReference>